<sequence length="228" mass="26152">MPLDPIHAFYCRKDYLSLAQSCKVKSFGFCARCGGVFDLNELRPHHKIELTLDNIDDTNITLNPDNIEVLCHACHNAVHSRFGNAIGAKRVYLVHGSPYAGKTTYVASVATRNDIVVDLERIHAAICICGQYDKPDATKRIAFNIRDYLLDEIRTATPRRKWQDAYIIGSYPDRIDRDNFVREYNAELVHIDTPQDACVKRAYEDIKRVAARDAVVGWIADYWRRYNE</sequence>
<dbReference type="Pfam" id="PF01844">
    <property type="entry name" value="HNH"/>
    <property type="match status" value="1"/>
</dbReference>
<dbReference type="GO" id="GO:0008270">
    <property type="term" value="F:zinc ion binding"/>
    <property type="evidence" value="ECO:0007669"/>
    <property type="project" value="InterPro"/>
</dbReference>
<organism evidence="2">
    <name type="scientific">Myoviridae sp. ctE3x18</name>
    <dbReference type="NCBI Taxonomy" id="2825059"/>
    <lineage>
        <taxon>Viruses</taxon>
        <taxon>Duplodnaviria</taxon>
        <taxon>Heunggongvirae</taxon>
        <taxon>Uroviricota</taxon>
        <taxon>Caudoviricetes</taxon>
    </lineage>
</organism>
<dbReference type="InterPro" id="IPR027417">
    <property type="entry name" value="P-loop_NTPase"/>
</dbReference>
<proteinExistence type="predicted"/>
<evidence type="ECO:0000259" key="1">
    <source>
        <dbReference type="Pfam" id="PF01844"/>
    </source>
</evidence>
<feature type="domain" description="HNH" evidence="1">
    <location>
        <begin position="30"/>
        <end position="81"/>
    </location>
</feature>
<dbReference type="GO" id="GO:0003676">
    <property type="term" value="F:nucleic acid binding"/>
    <property type="evidence" value="ECO:0007669"/>
    <property type="project" value="InterPro"/>
</dbReference>
<name>A0A8S5VEQ1_9CAUD</name>
<keyword evidence="2" id="KW-0255">Endonuclease</keyword>
<evidence type="ECO:0000313" key="2">
    <source>
        <dbReference type="EMBL" id="DAG05111.1"/>
    </source>
</evidence>
<dbReference type="GO" id="GO:0004519">
    <property type="term" value="F:endonuclease activity"/>
    <property type="evidence" value="ECO:0007669"/>
    <property type="project" value="UniProtKB-KW"/>
</dbReference>
<dbReference type="EMBL" id="BK016250">
    <property type="protein sequence ID" value="DAG05111.1"/>
    <property type="molecule type" value="Genomic_DNA"/>
</dbReference>
<dbReference type="InterPro" id="IPR002711">
    <property type="entry name" value="HNH"/>
</dbReference>
<dbReference type="SUPFAM" id="SSF52540">
    <property type="entry name" value="P-loop containing nucleoside triphosphate hydrolases"/>
    <property type="match status" value="1"/>
</dbReference>
<keyword evidence="2" id="KW-0540">Nuclease</keyword>
<reference evidence="2" key="1">
    <citation type="journal article" date="2021" name="Proc. Natl. Acad. Sci. U.S.A.">
        <title>A Catalog of Tens of Thousands of Viruses from Human Metagenomes Reveals Hidden Associations with Chronic Diseases.</title>
        <authorList>
            <person name="Tisza M.J."/>
            <person name="Buck C.B."/>
        </authorList>
    </citation>
    <scope>NUCLEOTIDE SEQUENCE</scope>
    <source>
        <strain evidence="2">CtE3x18</strain>
    </source>
</reference>
<keyword evidence="2" id="KW-0378">Hydrolase</keyword>
<accession>A0A8S5VEQ1</accession>
<protein>
    <submittedName>
        <fullName evidence="2">HNH endonuclease</fullName>
    </submittedName>
</protein>